<dbReference type="Gene3D" id="3.30.160.60">
    <property type="entry name" value="Classic Zinc Finger"/>
    <property type="match status" value="1"/>
</dbReference>
<evidence type="ECO:0000256" key="2">
    <source>
        <dbReference type="SAM" id="MobiDB-lite"/>
    </source>
</evidence>
<feature type="non-terminal residue" evidence="4">
    <location>
        <position position="1"/>
    </location>
</feature>
<keyword evidence="5" id="KW-1185">Reference proteome</keyword>
<dbReference type="PROSITE" id="PS50157">
    <property type="entry name" value="ZINC_FINGER_C2H2_2"/>
    <property type="match status" value="1"/>
</dbReference>
<name>A0A6G0VS89_APHCR</name>
<evidence type="ECO:0000259" key="3">
    <source>
        <dbReference type="PROSITE" id="PS50157"/>
    </source>
</evidence>
<dbReference type="PANTHER" id="PTHR45749:SF23">
    <property type="entry name" value="ZINC FINGER MYM-TYPE PROTEIN 1-LIKE"/>
    <property type="match status" value="1"/>
</dbReference>
<dbReference type="AlphaFoldDB" id="A0A6G0VS89"/>
<dbReference type="GO" id="GO:0008270">
    <property type="term" value="F:zinc ion binding"/>
    <property type="evidence" value="ECO:0007669"/>
    <property type="project" value="UniProtKB-KW"/>
</dbReference>
<feature type="non-terminal residue" evidence="4">
    <location>
        <position position="423"/>
    </location>
</feature>
<evidence type="ECO:0000256" key="1">
    <source>
        <dbReference type="PROSITE-ProRule" id="PRU00042"/>
    </source>
</evidence>
<dbReference type="PANTHER" id="PTHR45749">
    <property type="match status" value="1"/>
</dbReference>
<keyword evidence="1" id="KW-0862">Zinc</keyword>
<dbReference type="Proteomes" id="UP000478052">
    <property type="component" value="Unassembled WGS sequence"/>
</dbReference>
<comment type="caution">
    <text evidence="4">The sequence shown here is derived from an EMBL/GenBank/DDBJ whole genome shotgun (WGS) entry which is preliminary data.</text>
</comment>
<organism evidence="4 5">
    <name type="scientific">Aphis craccivora</name>
    <name type="common">Cowpea aphid</name>
    <dbReference type="NCBI Taxonomy" id="307492"/>
    <lineage>
        <taxon>Eukaryota</taxon>
        <taxon>Metazoa</taxon>
        <taxon>Ecdysozoa</taxon>
        <taxon>Arthropoda</taxon>
        <taxon>Hexapoda</taxon>
        <taxon>Insecta</taxon>
        <taxon>Pterygota</taxon>
        <taxon>Neoptera</taxon>
        <taxon>Paraneoptera</taxon>
        <taxon>Hemiptera</taxon>
        <taxon>Sternorrhyncha</taxon>
        <taxon>Aphidomorpha</taxon>
        <taxon>Aphidoidea</taxon>
        <taxon>Aphididae</taxon>
        <taxon>Aphidini</taxon>
        <taxon>Aphis</taxon>
        <taxon>Aphis</taxon>
    </lineage>
</organism>
<reference evidence="4 5" key="1">
    <citation type="submission" date="2019-08" db="EMBL/GenBank/DDBJ databases">
        <title>Whole genome of Aphis craccivora.</title>
        <authorList>
            <person name="Voronova N.V."/>
            <person name="Shulinski R.S."/>
            <person name="Bandarenka Y.V."/>
            <person name="Zhorov D.G."/>
            <person name="Warner D."/>
        </authorList>
    </citation>
    <scope>NUCLEOTIDE SEQUENCE [LARGE SCALE GENOMIC DNA]</scope>
    <source>
        <strain evidence="4">180601</strain>
        <tissue evidence="4">Whole Body</tissue>
    </source>
</reference>
<keyword evidence="1" id="KW-0479">Metal-binding</keyword>
<protein>
    <submittedName>
        <fullName evidence="4">52 kDa repressor of the inhibitor of the protein kinase-like</fullName>
    </submittedName>
</protein>
<dbReference type="InterPro" id="IPR036236">
    <property type="entry name" value="Znf_C2H2_sf"/>
</dbReference>
<gene>
    <name evidence="4" type="ORF">FWK35_00032208</name>
</gene>
<feature type="domain" description="C2H2-type" evidence="3">
    <location>
        <begin position="211"/>
        <end position="233"/>
    </location>
</feature>
<feature type="region of interest" description="Disordered" evidence="2">
    <location>
        <begin position="57"/>
        <end position="78"/>
    </location>
</feature>
<dbReference type="SUPFAM" id="SSF57667">
    <property type="entry name" value="beta-beta-alpha zinc fingers"/>
    <property type="match status" value="1"/>
</dbReference>
<evidence type="ECO:0000313" key="5">
    <source>
        <dbReference type="Proteomes" id="UP000478052"/>
    </source>
</evidence>
<proteinExistence type="predicted"/>
<sequence length="423" mass="49292">ELVDSDSEKSLIRSEASGLLRNMNKLETAFMISLWCDILQKCNNVNKFEENVPQFETKNRKRKKQIEESNEPDTLKEYSPSEIRKSAKMLRTIYNQDLDEPFDNECIHFQSLLKTLNDPPTNLLQMILNCSTERSFSVLQRIKNYLRSTMLSDRLNSLAILAIELSITCKLDFSEIIKTFAKKQCKSSYNDIDKLILHFKNAHNLNSRSPVRCNDCGRMFTLWSRFKRHVIRHHNFNNQNDLINDNVNLHDSMNSFGPLPVDINIPITPTTIIDDFDVKDEIEVQKHVNQYIINPLLDAFINFAKSNFQSERPSLYNDFSSLVSNLRNPFKLFNSDYKLYSFLKNDGYATNFKEVTINDQLMPAYRSGKLQNKQITIKEENYQLNVSDPNSKGVDNESLLNHIPSFYVVKNYYADIMHDLFEG</sequence>
<keyword evidence="1" id="KW-0863">Zinc-finger</keyword>
<dbReference type="InterPro" id="IPR013087">
    <property type="entry name" value="Znf_C2H2_type"/>
</dbReference>
<dbReference type="OrthoDB" id="10603804at2759"/>
<dbReference type="EMBL" id="VUJU01012540">
    <property type="protein sequence ID" value="KAF0707449.1"/>
    <property type="molecule type" value="Genomic_DNA"/>
</dbReference>
<accession>A0A6G0VS89</accession>
<evidence type="ECO:0000313" key="4">
    <source>
        <dbReference type="EMBL" id="KAF0707449.1"/>
    </source>
</evidence>